<evidence type="ECO:0000256" key="7">
    <source>
        <dbReference type="ARBA" id="ARBA00023136"/>
    </source>
</evidence>
<protein>
    <submittedName>
        <fullName evidence="10">Spermidine/putrescine transport system permease protein</fullName>
    </submittedName>
</protein>
<dbReference type="Gene3D" id="1.10.3720.10">
    <property type="entry name" value="MetI-like"/>
    <property type="match status" value="1"/>
</dbReference>
<feature type="transmembrane region" description="Helical" evidence="8">
    <location>
        <begin position="7"/>
        <end position="30"/>
    </location>
</feature>
<feature type="transmembrane region" description="Helical" evidence="8">
    <location>
        <begin position="61"/>
        <end position="83"/>
    </location>
</feature>
<evidence type="ECO:0000256" key="2">
    <source>
        <dbReference type="ARBA" id="ARBA00007069"/>
    </source>
</evidence>
<comment type="similarity">
    <text evidence="2">Belongs to the binding-protein-dependent transport system permease family. CysTW subfamily.</text>
</comment>
<dbReference type="AlphaFoldDB" id="A0AB36TGN8"/>
<evidence type="ECO:0000256" key="6">
    <source>
        <dbReference type="ARBA" id="ARBA00022989"/>
    </source>
</evidence>
<evidence type="ECO:0000256" key="4">
    <source>
        <dbReference type="ARBA" id="ARBA00022475"/>
    </source>
</evidence>
<keyword evidence="3 8" id="KW-0813">Transport</keyword>
<dbReference type="SUPFAM" id="SSF161098">
    <property type="entry name" value="MetI-like"/>
    <property type="match status" value="1"/>
</dbReference>
<feature type="transmembrane region" description="Helical" evidence="8">
    <location>
        <begin position="192"/>
        <end position="214"/>
    </location>
</feature>
<dbReference type="PANTHER" id="PTHR42929">
    <property type="entry name" value="INNER MEMBRANE ABC TRANSPORTER PERMEASE PROTEIN YDCU-RELATED-RELATED"/>
    <property type="match status" value="1"/>
</dbReference>
<dbReference type="CDD" id="cd06261">
    <property type="entry name" value="TM_PBP2"/>
    <property type="match status" value="1"/>
</dbReference>
<dbReference type="InterPro" id="IPR000515">
    <property type="entry name" value="MetI-like"/>
</dbReference>
<evidence type="ECO:0000313" key="11">
    <source>
        <dbReference type="Proteomes" id="UP000223596"/>
    </source>
</evidence>
<dbReference type="PANTHER" id="PTHR42929:SF1">
    <property type="entry name" value="INNER MEMBRANE ABC TRANSPORTER PERMEASE PROTEIN YDCU-RELATED"/>
    <property type="match status" value="1"/>
</dbReference>
<feature type="transmembrane region" description="Helical" evidence="8">
    <location>
        <begin position="90"/>
        <end position="112"/>
    </location>
</feature>
<reference evidence="10 11" key="1">
    <citation type="submission" date="2017-09" db="EMBL/GenBank/DDBJ databases">
        <title>Evaluation of Pacific Biosciences Sequencing Technology to Finishing C. thermocellum Genome Sequences.</title>
        <authorList>
            <person name="Brown S."/>
        </authorList>
    </citation>
    <scope>NUCLEOTIDE SEQUENCE [LARGE SCALE GENOMIC DNA]</scope>
    <source>
        <strain evidence="10 11">AD2</strain>
    </source>
</reference>
<evidence type="ECO:0000256" key="8">
    <source>
        <dbReference type="RuleBase" id="RU363032"/>
    </source>
</evidence>
<keyword evidence="4" id="KW-1003">Cell membrane</keyword>
<accession>A0AB36TGN8</accession>
<comment type="subcellular location">
    <subcellularLocation>
        <location evidence="1 8">Cell membrane</location>
        <topology evidence="1 8">Multi-pass membrane protein</topology>
    </subcellularLocation>
</comment>
<keyword evidence="5 8" id="KW-0812">Transmembrane</keyword>
<dbReference type="GeneID" id="35806077"/>
<evidence type="ECO:0000256" key="3">
    <source>
        <dbReference type="ARBA" id="ARBA00022448"/>
    </source>
</evidence>
<keyword evidence="6 8" id="KW-1133">Transmembrane helix</keyword>
<feature type="transmembrane region" description="Helical" evidence="8">
    <location>
        <begin position="240"/>
        <end position="260"/>
    </location>
</feature>
<feature type="domain" description="ABC transmembrane type-1" evidence="9">
    <location>
        <begin position="57"/>
        <end position="261"/>
    </location>
</feature>
<proteinExistence type="inferred from homology"/>
<keyword evidence="7 8" id="KW-0472">Membrane</keyword>
<dbReference type="GO" id="GO:0055085">
    <property type="term" value="P:transmembrane transport"/>
    <property type="evidence" value="ECO:0007669"/>
    <property type="project" value="InterPro"/>
</dbReference>
<gene>
    <name evidence="10" type="ORF">M972_111538</name>
</gene>
<evidence type="ECO:0000256" key="5">
    <source>
        <dbReference type="ARBA" id="ARBA00022692"/>
    </source>
</evidence>
<dbReference type="RefSeq" id="WP_003516282.1">
    <property type="nucleotide sequence ID" value="NZ_CP013828.1"/>
</dbReference>
<feature type="transmembrane region" description="Helical" evidence="8">
    <location>
        <begin position="132"/>
        <end position="152"/>
    </location>
</feature>
<organism evidence="10 11">
    <name type="scientific">Acetivibrio thermocellus AD2</name>
    <dbReference type="NCBI Taxonomy" id="1138384"/>
    <lineage>
        <taxon>Bacteria</taxon>
        <taxon>Bacillati</taxon>
        <taxon>Bacillota</taxon>
        <taxon>Clostridia</taxon>
        <taxon>Eubacteriales</taxon>
        <taxon>Oscillospiraceae</taxon>
        <taxon>Acetivibrio</taxon>
    </lineage>
</organism>
<name>A0AB36TGN8_ACETH</name>
<dbReference type="InterPro" id="IPR035906">
    <property type="entry name" value="MetI-like_sf"/>
</dbReference>
<dbReference type="PROSITE" id="PS50928">
    <property type="entry name" value="ABC_TM1"/>
    <property type="match status" value="1"/>
</dbReference>
<dbReference type="Pfam" id="PF00528">
    <property type="entry name" value="BPD_transp_1"/>
    <property type="match status" value="1"/>
</dbReference>
<evidence type="ECO:0000256" key="1">
    <source>
        <dbReference type="ARBA" id="ARBA00004651"/>
    </source>
</evidence>
<evidence type="ECO:0000259" key="9">
    <source>
        <dbReference type="PROSITE" id="PS50928"/>
    </source>
</evidence>
<dbReference type="Proteomes" id="UP000223596">
    <property type="component" value="Unassembled WGS sequence"/>
</dbReference>
<dbReference type="GO" id="GO:0005886">
    <property type="term" value="C:plasma membrane"/>
    <property type="evidence" value="ECO:0007669"/>
    <property type="project" value="UniProtKB-SubCell"/>
</dbReference>
<sequence>MNRKWLAAPYLVWMVIFIVVPLVMIFYYAFTAKDAGGLRFTFEHLIKAFDSKYLIALWKSLLYAFIATVICLVLAYPLALILAKHSKGGSVTLFIFILPMWMNFLLRTYAWLSLLETNNGLLNTFLRALHLPVLDIIGTPSAIVLGMVYNFLPFMVLPIYNSLAKIDKSVMEAAYDLGANDFQRLLRVTIPLSMPGVMSGITMVFMPAVTSFVIPNLLGNGKVNLIGNIIEQQFLLTYDWGFGAALSLVLMIMILISMAVMQRSDEDMEGGAGLW</sequence>
<comment type="caution">
    <text evidence="10">The sequence shown here is derived from an EMBL/GenBank/DDBJ whole genome shotgun (WGS) entry which is preliminary data.</text>
</comment>
<evidence type="ECO:0000313" key="10">
    <source>
        <dbReference type="EMBL" id="PFH02751.1"/>
    </source>
</evidence>
<dbReference type="EMBL" id="PDBW01000001">
    <property type="protein sequence ID" value="PFH02751.1"/>
    <property type="molecule type" value="Genomic_DNA"/>
</dbReference>